<evidence type="ECO:0000256" key="3">
    <source>
        <dbReference type="ARBA" id="ARBA00022692"/>
    </source>
</evidence>
<organism evidence="9 10">
    <name type="scientific">Acrasis kona</name>
    <dbReference type="NCBI Taxonomy" id="1008807"/>
    <lineage>
        <taxon>Eukaryota</taxon>
        <taxon>Discoba</taxon>
        <taxon>Heterolobosea</taxon>
        <taxon>Tetramitia</taxon>
        <taxon>Eutetramitia</taxon>
        <taxon>Acrasidae</taxon>
        <taxon>Acrasis</taxon>
    </lineage>
</organism>
<comment type="subcellular location">
    <subcellularLocation>
        <location evidence="1 8">Mitochondrion inner membrane</location>
        <topology evidence="1 8">Multi-pass membrane protein</topology>
    </subcellularLocation>
</comment>
<proteinExistence type="inferred from homology"/>
<dbReference type="PANTHER" id="PTHR14110:SF0">
    <property type="entry name" value="MITOCHONDRIAL IMPORT INNER MEMBRANE TRANSLOCASE SUBUNIT TIM22"/>
    <property type="match status" value="1"/>
</dbReference>
<sequence>MNKDPVDDSQVKEFSSSFSTRDVDENLMRKKADFNKYQFLVSDSCVTKGVMSFVGGFGMGVLWGSLSSPAELSNPYSPMGSVDPGSMTFKQVFKATRERCVSYGKSFAVLGLMFATFDCTIEKYRGKHDKVNSLAAGCLTGGALSARFGYKAAAGGCAGFAAFSFIIDSIMGTH</sequence>
<dbReference type="EMBL" id="JAOPGA020000780">
    <property type="protein sequence ID" value="KAL0481645.1"/>
    <property type="molecule type" value="Genomic_DNA"/>
</dbReference>
<protein>
    <recommendedName>
        <fullName evidence="8">Mitochondrial import inner membrane translocase subunit TIM22</fullName>
    </recommendedName>
</protein>
<keyword evidence="8" id="KW-0653">Protein transport</keyword>
<evidence type="ECO:0000313" key="9">
    <source>
        <dbReference type="EMBL" id="KAL0481645.1"/>
    </source>
</evidence>
<evidence type="ECO:0000256" key="5">
    <source>
        <dbReference type="ARBA" id="ARBA00022989"/>
    </source>
</evidence>
<name>A0AAW2YX01_9EUKA</name>
<comment type="caution">
    <text evidence="9">The sequence shown here is derived from an EMBL/GenBank/DDBJ whole genome shotgun (WGS) entry which is preliminary data.</text>
</comment>
<keyword evidence="5" id="KW-1133">Transmembrane helix</keyword>
<evidence type="ECO:0000256" key="8">
    <source>
        <dbReference type="RuleBase" id="RU367038"/>
    </source>
</evidence>
<keyword evidence="8" id="KW-0813">Transport</keyword>
<keyword evidence="7" id="KW-0472">Membrane</keyword>
<dbReference type="GO" id="GO:0042721">
    <property type="term" value="C:TIM22 mitochondrial import inner membrane insertion complex"/>
    <property type="evidence" value="ECO:0007669"/>
    <property type="project" value="UniProtKB-UniRule"/>
</dbReference>
<keyword evidence="6 8" id="KW-0496">Mitochondrion</keyword>
<keyword evidence="10" id="KW-1185">Reference proteome</keyword>
<evidence type="ECO:0000256" key="7">
    <source>
        <dbReference type="ARBA" id="ARBA00023136"/>
    </source>
</evidence>
<dbReference type="GO" id="GO:0008320">
    <property type="term" value="F:protein transmembrane transporter activity"/>
    <property type="evidence" value="ECO:0007669"/>
    <property type="project" value="UniProtKB-UniRule"/>
</dbReference>
<keyword evidence="4 8" id="KW-0999">Mitochondrion inner membrane</keyword>
<accession>A0AAW2YX01</accession>
<reference evidence="9 10" key="1">
    <citation type="submission" date="2024-03" db="EMBL/GenBank/DDBJ databases">
        <title>The Acrasis kona genome and developmental transcriptomes reveal deep origins of eukaryotic multicellular pathways.</title>
        <authorList>
            <person name="Sheikh S."/>
            <person name="Fu C.-J."/>
            <person name="Brown M.W."/>
            <person name="Baldauf S.L."/>
        </authorList>
    </citation>
    <scope>NUCLEOTIDE SEQUENCE [LARGE SCALE GENOMIC DNA]</scope>
    <source>
        <strain evidence="9 10">ATCC MYA-3509</strain>
    </source>
</reference>
<dbReference type="Pfam" id="PF02466">
    <property type="entry name" value="Tim17"/>
    <property type="match status" value="1"/>
</dbReference>
<dbReference type="GO" id="GO:0045039">
    <property type="term" value="P:protein insertion into mitochondrial inner membrane"/>
    <property type="evidence" value="ECO:0007669"/>
    <property type="project" value="UniProtKB-UniRule"/>
</dbReference>
<dbReference type="Proteomes" id="UP001431209">
    <property type="component" value="Unassembled WGS sequence"/>
</dbReference>
<dbReference type="AlphaFoldDB" id="A0AAW2YX01"/>
<dbReference type="GO" id="GO:0030943">
    <property type="term" value="F:mitochondrion targeting sequence binding"/>
    <property type="evidence" value="ECO:0007669"/>
    <property type="project" value="TreeGrafter"/>
</dbReference>
<gene>
    <name evidence="9" type="ORF">AKO1_012475</name>
</gene>
<keyword evidence="8" id="KW-0811">Translocation</keyword>
<dbReference type="PANTHER" id="PTHR14110">
    <property type="entry name" value="MITOCHONDRIAL IMPORT INNER MEMBRANE TRANSLOCASE SUBUNIT TIM22"/>
    <property type="match status" value="1"/>
</dbReference>
<dbReference type="InterPro" id="IPR039175">
    <property type="entry name" value="TIM22"/>
</dbReference>
<comment type="subunit">
    <text evidence="8">Component of the TIM22 complex.</text>
</comment>
<evidence type="ECO:0000256" key="4">
    <source>
        <dbReference type="ARBA" id="ARBA00022792"/>
    </source>
</evidence>
<evidence type="ECO:0000256" key="1">
    <source>
        <dbReference type="ARBA" id="ARBA00004448"/>
    </source>
</evidence>
<keyword evidence="3" id="KW-0812">Transmembrane</keyword>
<comment type="similarity">
    <text evidence="2 8">Belongs to the Tim17/Tim22/Tim23 family.</text>
</comment>
<evidence type="ECO:0000256" key="2">
    <source>
        <dbReference type="ARBA" id="ARBA00008444"/>
    </source>
</evidence>
<evidence type="ECO:0000313" key="10">
    <source>
        <dbReference type="Proteomes" id="UP001431209"/>
    </source>
</evidence>
<comment type="function">
    <text evidence="8">Essential core component of the TIM22 complex, a complex that mediates the import and insertion of multi-pass transmembrane proteins into the mitochondrial inner membrane. In the TIM22 complex, it constitutes the voltage-activated and signal-gated channel. Forms a twin-pore translocase that uses the membrane potential as external driving force in 2 voltage-dependent steps.</text>
</comment>
<evidence type="ECO:0000256" key="6">
    <source>
        <dbReference type="ARBA" id="ARBA00023128"/>
    </source>
</evidence>